<dbReference type="GO" id="GO:0000127">
    <property type="term" value="C:transcription factor TFIIIC complex"/>
    <property type="evidence" value="ECO:0007669"/>
    <property type="project" value="InterPro"/>
</dbReference>
<dbReference type="Gene3D" id="3.30.200.160">
    <property type="entry name" value="TFIIIC, subcomplex tauA, subunit Sfc1, barrel domain"/>
    <property type="match status" value="1"/>
</dbReference>
<feature type="region of interest" description="Disordered" evidence="5">
    <location>
        <begin position="121"/>
        <end position="142"/>
    </location>
</feature>
<feature type="compositionally biased region" description="Acidic residues" evidence="5">
    <location>
        <begin position="669"/>
        <end position="683"/>
    </location>
</feature>
<accession>A0A218ZHI7</accession>
<name>A0A218ZHI7_9HELO</name>
<dbReference type="PANTHER" id="PTHR13230:SF5">
    <property type="entry name" value="GENERAL TRANSCRIPTION FACTOR 3C POLYPEPTIDE 5"/>
    <property type="match status" value="1"/>
</dbReference>
<dbReference type="InterPro" id="IPR040454">
    <property type="entry name" value="TF_IIIC_Tfc1/Sfc1"/>
</dbReference>
<dbReference type="InterPro" id="IPR019136">
    <property type="entry name" value="TF_IIIC_su-5_HTH"/>
</dbReference>
<keyword evidence="4" id="KW-0539">Nucleus</keyword>
<dbReference type="InParanoid" id="A0A218ZHI7"/>
<keyword evidence="2" id="KW-0238">DNA-binding</keyword>
<evidence type="ECO:0000256" key="1">
    <source>
        <dbReference type="ARBA" id="ARBA00004123"/>
    </source>
</evidence>
<organism evidence="8 9">
    <name type="scientific">Diplocarpon coronariae</name>
    <dbReference type="NCBI Taxonomy" id="2795749"/>
    <lineage>
        <taxon>Eukaryota</taxon>
        <taxon>Fungi</taxon>
        <taxon>Dikarya</taxon>
        <taxon>Ascomycota</taxon>
        <taxon>Pezizomycotina</taxon>
        <taxon>Leotiomycetes</taxon>
        <taxon>Helotiales</taxon>
        <taxon>Drepanopezizaceae</taxon>
        <taxon>Diplocarpon</taxon>
    </lineage>
</organism>
<dbReference type="STRING" id="503106.A0A218ZHI7"/>
<feature type="compositionally biased region" description="Acidic residues" evidence="5">
    <location>
        <begin position="620"/>
        <end position="633"/>
    </location>
</feature>
<evidence type="ECO:0000313" key="9">
    <source>
        <dbReference type="Proteomes" id="UP000242519"/>
    </source>
</evidence>
<evidence type="ECO:0000256" key="4">
    <source>
        <dbReference type="ARBA" id="ARBA00023242"/>
    </source>
</evidence>
<dbReference type="Proteomes" id="UP000242519">
    <property type="component" value="Unassembled WGS sequence"/>
</dbReference>
<protein>
    <recommendedName>
        <fullName evidence="10">Transcription factor IIIC subunit 5 HTH domain-containing protein</fullName>
    </recommendedName>
</protein>
<dbReference type="AlphaFoldDB" id="A0A218ZHI7"/>
<evidence type="ECO:0000259" key="7">
    <source>
        <dbReference type="Pfam" id="PF17682"/>
    </source>
</evidence>
<gene>
    <name evidence="8" type="ORF">B2J93_5105</name>
</gene>
<feature type="compositionally biased region" description="Acidic residues" evidence="5">
    <location>
        <begin position="694"/>
        <end position="705"/>
    </location>
</feature>
<evidence type="ECO:0000313" key="8">
    <source>
        <dbReference type="EMBL" id="OWP06626.1"/>
    </source>
</evidence>
<evidence type="ECO:0000259" key="6">
    <source>
        <dbReference type="Pfam" id="PF09734"/>
    </source>
</evidence>
<dbReference type="PANTHER" id="PTHR13230">
    <property type="entry name" value="GENERAL TRANSCRIPTION FACTOR IIIC, POLYPEPTIDE 5"/>
    <property type="match status" value="1"/>
</dbReference>
<dbReference type="GO" id="GO:0001003">
    <property type="term" value="F:RNA polymerase III type 2 promoter sequence-specific DNA binding"/>
    <property type="evidence" value="ECO:0007669"/>
    <property type="project" value="TreeGrafter"/>
</dbReference>
<reference evidence="8 9" key="1">
    <citation type="submission" date="2017-04" db="EMBL/GenBank/DDBJ databases">
        <title>Draft genome sequence of Marssonina coronaria NL1: causal agent of apple blotch.</title>
        <authorList>
            <person name="Cheng Q."/>
        </authorList>
    </citation>
    <scope>NUCLEOTIDE SEQUENCE [LARGE SCALE GENOMIC DNA]</scope>
    <source>
        <strain evidence="8 9">NL1</strain>
    </source>
</reference>
<evidence type="ECO:0008006" key="10">
    <source>
        <dbReference type="Google" id="ProtNLM"/>
    </source>
</evidence>
<dbReference type="InterPro" id="IPR041499">
    <property type="entry name" value="Tfc1/Sfc1_N"/>
</dbReference>
<feature type="domain" description="Transcription factor IIIC subunit 5 HTH" evidence="6">
    <location>
        <begin position="222"/>
        <end position="369"/>
    </location>
</feature>
<keyword evidence="3" id="KW-0804">Transcription</keyword>
<comment type="caution">
    <text evidence="8">The sequence shown here is derived from an EMBL/GenBank/DDBJ whole genome shotgun (WGS) entry which is preliminary data.</text>
</comment>
<proteinExistence type="predicted"/>
<feature type="region of interest" description="Disordered" evidence="5">
    <location>
        <begin position="604"/>
        <end position="705"/>
    </location>
</feature>
<evidence type="ECO:0000256" key="3">
    <source>
        <dbReference type="ARBA" id="ARBA00023163"/>
    </source>
</evidence>
<dbReference type="GO" id="GO:0005634">
    <property type="term" value="C:nucleus"/>
    <property type="evidence" value="ECO:0007669"/>
    <property type="project" value="UniProtKB-SubCell"/>
</dbReference>
<dbReference type="Pfam" id="PF17682">
    <property type="entry name" value="Tau95_N"/>
    <property type="match status" value="1"/>
</dbReference>
<dbReference type="GO" id="GO:0001002">
    <property type="term" value="F:RNA polymerase III type 1 promoter sequence-specific DNA binding"/>
    <property type="evidence" value="ECO:0007669"/>
    <property type="project" value="TreeGrafter"/>
</dbReference>
<comment type="subcellular location">
    <subcellularLocation>
        <location evidence="1">Nucleus</location>
    </subcellularLocation>
</comment>
<dbReference type="FunCoup" id="A0A218ZHI7">
    <property type="interactions" value="34"/>
</dbReference>
<dbReference type="InterPro" id="IPR042536">
    <property type="entry name" value="TFIIIC_tauA_Sfc1"/>
</dbReference>
<feature type="domain" description="Transcription factor IIIC subunit Tfc1/Sfc1 triple barrel" evidence="7">
    <location>
        <begin position="27"/>
        <end position="182"/>
    </location>
</feature>
<sequence>MPILNRGGYRKPTTAPVYQIPPREITAVEHPMIIRNLDNGIKTFGRNRPFTRILDSVDAEECVPLYLRYNDPMCVPLLSHNAPTNNVLLKITVPKRTGRKRKRGSQDPFKDSNVAVSTITTENDSDIQPDIPQPPTLSSVSGMDDPTQLLRKLKDNVGDFKVEAVGEIRQTHRYRSMSDFHQSTSHTEFVPMFEDTMLTGQVEKMRKFKLNPSRGWKPNEEVLPPPVMSSHNLPFNWGWHQAPQVEKAVDKHGKQVYINRSKPDRGGVQYLAWDVEDVPTGPNKELPDDDELHALITKLRDALEERPIWTRRSLANRVGGAAGLYMFKQALPHVGYQFRGGPWRDALIKFGLDPRSHPKYREFQTFFFQFIAEDDKIQGAPWQDSRQSYHNISKSRGIKYTDEESHVFDGKRLTLDGKVWQVCDIKVPILANLMKDAPYRSVCEPETDGFFCNGTIAKFKAIMKTVLISIKAQRPIPDEAFAAALEVEDHHEGKISKQVQVPVPDLGLTNNDLEEMRAKGILNTAEADGIIKWALSKRGHKRRQERIRVHTTGMPGARPKYARVQGPKMTRIPRKQRLAKVDKVQNRGSQQLAQVDLSSFTDSVGMGIVTSNPGGQLQGTDEEEDGSEDETADPEAHPEVDGGVNVGDEGGNNENGEPQEDNMNLQGPDDGDDDGDDDDDIESEDGKERRDELADSCEDDEEQDD</sequence>
<evidence type="ECO:0000256" key="5">
    <source>
        <dbReference type="SAM" id="MobiDB-lite"/>
    </source>
</evidence>
<dbReference type="OrthoDB" id="5598268at2759"/>
<keyword evidence="9" id="KW-1185">Reference proteome</keyword>
<evidence type="ECO:0000256" key="2">
    <source>
        <dbReference type="ARBA" id="ARBA00023125"/>
    </source>
</evidence>
<feature type="compositionally biased region" description="Basic and acidic residues" evidence="5">
    <location>
        <begin position="684"/>
        <end position="693"/>
    </location>
</feature>
<dbReference type="GO" id="GO:0006384">
    <property type="term" value="P:transcription initiation at RNA polymerase III promoter"/>
    <property type="evidence" value="ECO:0007669"/>
    <property type="project" value="InterPro"/>
</dbReference>
<dbReference type="Pfam" id="PF09734">
    <property type="entry name" value="Tau95"/>
    <property type="match status" value="1"/>
</dbReference>
<dbReference type="EMBL" id="MZNU01000038">
    <property type="protein sequence ID" value="OWP06626.1"/>
    <property type="molecule type" value="Genomic_DNA"/>
</dbReference>